<gene>
    <name evidence="2" type="ORF">B296_00045331</name>
</gene>
<sequence>MAENKDSGNDKSGCGITTGSSTTGKERDSGGRRLCGCRRWHWQVLQQGTVRAVMGATIAMTGTGVLHQQEVEAVMLCTDGEEGVGDNSEG</sequence>
<feature type="region of interest" description="Disordered" evidence="1">
    <location>
        <begin position="1"/>
        <end position="33"/>
    </location>
</feature>
<dbReference type="AlphaFoldDB" id="A0A426YBC3"/>
<proteinExistence type="predicted"/>
<organism evidence="2 3">
    <name type="scientific">Ensete ventricosum</name>
    <name type="common">Abyssinian banana</name>
    <name type="synonym">Musa ensete</name>
    <dbReference type="NCBI Taxonomy" id="4639"/>
    <lineage>
        <taxon>Eukaryota</taxon>
        <taxon>Viridiplantae</taxon>
        <taxon>Streptophyta</taxon>
        <taxon>Embryophyta</taxon>
        <taxon>Tracheophyta</taxon>
        <taxon>Spermatophyta</taxon>
        <taxon>Magnoliopsida</taxon>
        <taxon>Liliopsida</taxon>
        <taxon>Zingiberales</taxon>
        <taxon>Musaceae</taxon>
        <taxon>Ensete</taxon>
    </lineage>
</organism>
<accession>A0A426YBC3</accession>
<name>A0A426YBC3_ENSVE</name>
<comment type="caution">
    <text evidence="2">The sequence shown here is derived from an EMBL/GenBank/DDBJ whole genome shotgun (WGS) entry which is preliminary data.</text>
</comment>
<dbReference type="Proteomes" id="UP000287651">
    <property type="component" value="Unassembled WGS sequence"/>
</dbReference>
<dbReference type="EMBL" id="AMZH03013580">
    <property type="protein sequence ID" value="RRT49034.1"/>
    <property type="molecule type" value="Genomic_DNA"/>
</dbReference>
<evidence type="ECO:0000313" key="3">
    <source>
        <dbReference type="Proteomes" id="UP000287651"/>
    </source>
</evidence>
<evidence type="ECO:0000313" key="2">
    <source>
        <dbReference type="EMBL" id="RRT49034.1"/>
    </source>
</evidence>
<reference evidence="2 3" key="1">
    <citation type="journal article" date="2014" name="Agronomy (Basel)">
        <title>A Draft Genome Sequence for Ensete ventricosum, the Drought-Tolerant Tree Against Hunger.</title>
        <authorList>
            <person name="Harrison J."/>
            <person name="Moore K.A."/>
            <person name="Paszkiewicz K."/>
            <person name="Jones T."/>
            <person name="Grant M."/>
            <person name="Ambacheew D."/>
            <person name="Muzemil S."/>
            <person name="Studholme D.J."/>
        </authorList>
    </citation>
    <scope>NUCLEOTIDE SEQUENCE [LARGE SCALE GENOMIC DNA]</scope>
</reference>
<evidence type="ECO:0000256" key="1">
    <source>
        <dbReference type="SAM" id="MobiDB-lite"/>
    </source>
</evidence>
<feature type="compositionally biased region" description="Low complexity" evidence="1">
    <location>
        <begin position="12"/>
        <end position="23"/>
    </location>
</feature>
<protein>
    <submittedName>
        <fullName evidence="2">Uncharacterized protein</fullName>
    </submittedName>
</protein>